<dbReference type="Proteomes" id="UP001595632">
    <property type="component" value="Unassembled WGS sequence"/>
</dbReference>
<comment type="caution">
    <text evidence="2">The sequence shown here is derived from an EMBL/GenBank/DDBJ whole genome shotgun (WGS) entry which is preliminary data.</text>
</comment>
<proteinExistence type="predicted"/>
<dbReference type="EMBL" id="JBHRTB010000010">
    <property type="protein sequence ID" value="MFC3144526.1"/>
    <property type="molecule type" value="Genomic_DNA"/>
</dbReference>
<keyword evidence="3" id="KW-1185">Reference proteome</keyword>
<evidence type="ECO:0000313" key="3">
    <source>
        <dbReference type="Proteomes" id="UP001595632"/>
    </source>
</evidence>
<feature type="chain" id="PRO_5045495034" evidence="1">
    <location>
        <begin position="24"/>
        <end position="211"/>
    </location>
</feature>
<feature type="signal peptide" evidence="1">
    <location>
        <begin position="1"/>
        <end position="23"/>
    </location>
</feature>
<protein>
    <submittedName>
        <fullName evidence="2">Uncharacterized protein</fullName>
    </submittedName>
</protein>
<dbReference type="RefSeq" id="WP_275633771.1">
    <property type="nucleotide sequence ID" value="NZ_JARGYD010000006.1"/>
</dbReference>
<evidence type="ECO:0000256" key="1">
    <source>
        <dbReference type="SAM" id="SignalP"/>
    </source>
</evidence>
<gene>
    <name evidence="2" type="ORF">ACFOGP_17505</name>
</gene>
<reference evidence="3" key="1">
    <citation type="journal article" date="2019" name="Int. J. Syst. Evol. Microbiol.">
        <title>The Global Catalogue of Microorganisms (GCM) 10K type strain sequencing project: providing services to taxonomists for standard genome sequencing and annotation.</title>
        <authorList>
            <consortium name="The Broad Institute Genomics Platform"/>
            <consortium name="The Broad Institute Genome Sequencing Center for Infectious Disease"/>
            <person name="Wu L."/>
            <person name="Ma J."/>
        </authorList>
    </citation>
    <scope>NUCLEOTIDE SEQUENCE [LARGE SCALE GENOMIC DNA]</scope>
    <source>
        <strain evidence="3">KCTC 52366</strain>
    </source>
</reference>
<accession>A0ABV7GWA9</accession>
<name>A0ABV7GWA9_9RHOB</name>
<organism evidence="2 3">
    <name type="scientific">Psychromarinibacter halotolerans</name>
    <dbReference type="NCBI Taxonomy" id="1775175"/>
    <lineage>
        <taxon>Bacteria</taxon>
        <taxon>Pseudomonadati</taxon>
        <taxon>Pseudomonadota</taxon>
        <taxon>Alphaproteobacteria</taxon>
        <taxon>Rhodobacterales</taxon>
        <taxon>Paracoccaceae</taxon>
        <taxon>Psychromarinibacter</taxon>
    </lineage>
</organism>
<evidence type="ECO:0000313" key="2">
    <source>
        <dbReference type="EMBL" id="MFC3144526.1"/>
    </source>
</evidence>
<keyword evidence="1" id="KW-0732">Signal</keyword>
<sequence>MKSLRSLPAIVSLIVAMPAVGHAQDSSAPPVFNDFLNVSVDANISHLETTVGAVAVRCEVVSFFSSNGSSGDHEVVGEAMVVLHGGMFDVGGRPIEEAMFEKIPYTEFRRLDRVFGNGGTRQIDETVELTLGPVHSPSRIEEWSTGACHLELFHESETSGISEAEMIEMVSDEFYGSLPEECMASTPTRLFNCIRPGTSPETAVFTFERDF</sequence>